<organism evidence="2 3">
    <name type="scientific">Panicum miliaceum</name>
    <name type="common">Proso millet</name>
    <name type="synonym">Broomcorn millet</name>
    <dbReference type="NCBI Taxonomy" id="4540"/>
    <lineage>
        <taxon>Eukaryota</taxon>
        <taxon>Viridiplantae</taxon>
        <taxon>Streptophyta</taxon>
        <taxon>Embryophyta</taxon>
        <taxon>Tracheophyta</taxon>
        <taxon>Spermatophyta</taxon>
        <taxon>Magnoliopsida</taxon>
        <taxon>Liliopsida</taxon>
        <taxon>Poales</taxon>
        <taxon>Poaceae</taxon>
        <taxon>PACMAD clade</taxon>
        <taxon>Panicoideae</taxon>
        <taxon>Panicodae</taxon>
        <taxon>Paniceae</taxon>
        <taxon>Panicinae</taxon>
        <taxon>Panicum</taxon>
        <taxon>Panicum sect. Panicum</taxon>
    </lineage>
</organism>
<proteinExistence type="predicted"/>
<name>A0A3L6QB65_PANMI</name>
<feature type="compositionally biased region" description="Low complexity" evidence="1">
    <location>
        <begin position="77"/>
        <end position="86"/>
    </location>
</feature>
<feature type="region of interest" description="Disordered" evidence="1">
    <location>
        <begin position="146"/>
        <end position="177"/>
    </location>
</feature>
<evidence type="ECO:0000256" key="1">
    <source>
        <dbReference type="SAM" id="MobiDB-lite"/>
    </source>
</evidence>
<dbReference type="EMBL" id="PQIB02000013">
    <property type="protein sequence ID" value="RLM75068.1"/>
    <property type="molecule type" value="Genomic_DNA"/>
</dbReference>
<keyword evidence="3" id="KW-1185">Reference proteome</keyword>
<protein>
    <submittedName>
        <fullName evidence="2">Uncharacterized protein</fullName>
    </submittedName>
</protein>
<feature type="region of interest" description="Disordered" evidence="1">
    <location>
        <begin position="1"/>
        <end position="25"/>
    </location>
</feature>
<gene>
    <name evidence="2" type="ORF">C2845_PM15G02450</name>
</gene>
<evidence type="ECO:0000313" key="2">
    <source>
        <dbReference type="EMBL" id="RLM75068.1"/>
    </source>
</evidence>
<accession>A0A3L6QB65</accession>
<feature type="region of interest" description="Disordered" evidence="1">
    <location>
        <begin position="64"/>
        <end position="108"/>
    </location>
</feature>
<evidence type="ECO:0000313" key="3">
    <source>
        <dbReference type="Proteomes" id="UP000275267"/>
    </source>
</evidence>
<reference evidence="3" key="1">
    <citation type="journal article" date="2019" name="Nat. Commun.">
        <title>The genome of broomcorn millet.</title>
        <authorList>
            <person name="Zou C."/>
            <person name="Miki D."/>
            <person name="Li D."/>
            <person name="Tang Q."/>
            <person name="Xiao L."/>
            <person name="Rajput S."/>
            <person name="Deng P."/>
            <person name="Jia W."/>
            <person name="Huang R."/>
            <person name="Zhang M."/>
            <person name="Sun Y."/>
            <person name="Hu J."/>
            <person name="Fu X."/>
            <person name="Schnable P.S."/>
            <person name="Li F."/>
            <person name="Zhang H."/>
            <person name="Feng B."/>
            <person name="Zhu X."/>
            <person name="Liu R."/>
            <person name="Schnable J.C."/>
            <person name="Zhu J.-K."/>
            <person name="Zhang H."/>
        </authorList>
    </citation>
    <scope>NUCLEOTIDE SEQUENCE [LARGE SCALE GENOMIC DNA]</scope>
</reference>
<dbReference type="AlphaFoldDB" id="A0A3L6QB65"/>
<dbReference type="Proteomes" id="UP000275267">
    <property type="component" value="Unassembled WGS sequence"/>
</dbReference>
<sequence>MTTSPRIPAGSRPVRRHAADPSAPVHLGAAWHRSCAPWPPPPAAREAAGGAFAPVVVPRRSRQCAARPLPRGRDDQAAPPRAGAGRSRLLSKPIQRGSHGGRAEEHSSGGRCACLSYFFQFSARIASTPNLPRIHPSSIDCIEPVGHPHHPPIESEFARESERLDPLSSNGGRAEERRGAAIRVAVAGGVRAPAVPAGAAGVPACRAARPLHAPG</sequence>
<comment type="caution">
    <text evidence="2">The sequence shown here is derived from an EMBL/GenBank/DDBJ whole genome shotgun (WGS) entry which is preliminary data.</text>
</comment>
<feature type="compositionally biased region" description="Basic and acidic residues" evidence="1">
    <location>
        <begin position="151"/>
        <end position="165"/>
    </location>
</feature>